<comment type="function">
    <text evidence="2">Decarboxylates L-threonine-O-3-phosphate to yield (R)-1-amino-2-propanol O-2-phosphate, the precursor for the linkage between the nucleotide loop and the corrin ring in cobalamin.</text>
</comment>
<dbReference type="SUPFAM" id="SSF53383">
    <property type="entry name" value="PLP-dependent transferases"/>
    <property type="match status" value="1"/>
</dbReference>
<comment type="pathway">
    <text evidence="3">Cofactor biosynthesis; adenosylcobalamin biosynthesis.</text>
</comment>
<dbReference type="EC" id="4.1.1.81" evidence="4"/>
<dbReference type="GO" id="GO:0048472">
    <property type="term" value="F:threonine-phosphate decarboxylase activity"/>
    <property type="evidence" value="ECO:0007669"/>
    <property type="project" value="UniProtKB-EC"/>
</dbReference>
<dbReference type="GO" id="GO:0009236">
    <property type="term" value="P:cobalamin biosynthetic process"/>
    <property type="evidence" value="ECO:0007669"/>
    <property type="project" value="UniProtKB-KW"/>
</dbReference>
<dbReference type="InterPro" id="IPR015421">
    <property type="entry name" value="PyrdxlP-dep_Trfase_major"/>
</dbReference>
<dbReference type="Gene3D" id="3.40.640.10">
    <property type="entry name" value="Type I PLP-dependent aspartate aminotransferase-like (Major domain)"/>
    <property type="match status" value="1"/>
</dbReference>
<comment type="catalytic activity">
    <reaction evidence="9">
        <text>O-phospho-L-threonine + H(+) = (R)-1-aminopropan-2-yl phosphate + CO2</text>
        <dbReference type="Rhea" id="RHEA:11492"/>
        <dbReference type="ChEBI" id="CHEBI:15378"/>
        <dbReference type="ChEBI" id="CHEBI:16526"/>
        <dbReference type="ChEBI" id="CHEBI:58563"/>
        <dbReference type="ChEBI" id="CHEBI:58675"/>
        <dbReference type="EC" id="4.1.1.81"/>
    </reaction>
</comment>
<proteinExistence type="predicted"/>
<accession>A0A939BR85</accession>
<dbReference type="Proteomes" id="UP000774000">
    <property type="component" value="Unassembled WGS sequence"/>
</dbReference>
<evidence type="ECO:0000256" key="4">
    <source>
        <dbReference type="ARBA" id="ARBA00012285"/>
    </source>
</evidence>
<evidence type="ECO:0000313" key="11">
    <source>
        <dbReference type="EMBL" id="MBM7557109.1"/>
    </source>
</evidence>
<dbReference type="InterPro" id="IPR015422">
    <property type="entry name" value="PyrdxlP-dep_Trfase_small"/>
</dbReference>
<reference evidence="11" key="1">
    <citation type="submission" date="2021-01" db="EMBL/GenBank/DDBJ databases">
        <title>Genomic Encyclopedia of Type Strains, Phase IV (KMG-IV): sequencing the most valuable type-strain genomes for metagenomic binning, comparative biology and taxonomic classification.</title>
        <authorList>
            <person name="Goeker M."/>
        </authorList>
    </citation>
    <scope>NUCLEOTIDE SEQUENCE</scope>
    <source>
        <strain evidence="11">DSM 23230</strain>
    </source>
</reference>
<organism evidence="11 12">
    <name type="scientific">Halanaerobacter jeridensis</name>
    <dbReference type="NCBI Taxonomy" id="706427"/>
    <lineage>
        <taxon>Bacteria</taxon>
        <taxon>Bacillati</taxon>
        <taxon>Bacillota</taxon>
        <taxon>Clostridia</taxon>
        <taxon>Halanaerobiales</taxon>
        <taxon>Halobacteroidaceae</taxon>
        <taxon>Halanaerobacter</taxon>
    </lineage>
</organism>
<comment type="caution">
    <text evidence="11">The sequence shown here is derived from an EMBL/GenBank/DDBJ whole genome shotgun (WGS) entry which is preliminary data.</text>
</comment>
<keyword evidence="12" id="KW-1185">Reference proteome</keyword>
<dbReference type="GO" id="GO:0030170">
    <property type="term" value="F:pyridoxal phosphate binding"/>
    <property type="evidence" value="ECO:0007669"/>
    <property type="project" value="InterPro"/>
</dbReference>
<keyword evidence="7 11" id="KW-0456">Lyase</keyword>
<keyword evidence="5" id="KW-0169">Cobalamin biosynthesis</keyword>
<dbReference type="InterPro" id="IPR004839">
    <property type="entry name" value="Aminotransferase_I/II_large"/>
</dbReference>
<evidence type="ECO:0000256" key="3">
    <source>
        <dbReference type="ARBA" id="ARBA00004953"/>
    </source>
</evidence>
<dbReference type="PROSITE" id="PS00105">
    <property type="entry name" value="AA_TRANSFER_CLASS_1"/>
    <property type="match status" value="1"/>
</dbReference>
<protein>
    <recommendedName>
        <fullName evidence="4">threonine-phosphate decarboxylase</fullName>
        <ecNumber evidence="4">4.1.1.81</ecNumber>
    </recommendedName>
    <alternativeName>
        <fullName evidence="8">L-threonine-O-3-phosphate decarboxylase</fullName>
    </alternativeName>
</protein>
<keyword evidence="6" id="KW-0663">Pyridoxal phosphate</keyword>
<dbReference type="InterPro" id="IPR004838">
    <property type="entry name" value="NHTrfase_class1_PyrdxlP-BS"/>
</dbReference>
<comment type="cofactor">
    <cofactor evidence="1">
        <name>pyridoxal 5'-phosphate</name>
        <dbReference type="ChEBI" id="CHEBI:597326"/>
    </cofactor>
</comment>
<dbReference type="CDD" id="cd00609">
    <property type="entry name" value="AAT_like"/>
    <property type="match status" value="1"/>
</dbReference>
<dbReference type="EMBL" id="JAFBDQ010000009">
    <property type="protein sequence ID" value="MBM7557109.1"/>
    <property type="molecule type" value="Genomic_DNA"/>
</dbReference>
<evidence type="ECO:0000256" key="2">
    <source>
        <dbReference type="ARBA" id="ARBA00003444"/>
    </source>
</evidence>
<name>A0A939BR85_9FIRM</name>
<dbReference type="Pfam" id="PF00155">
    <property type="entry name" value="Aminotran_1_2"/>
    <property type="match status" value="1"/>
</dbReference>
<dbReference type="PANTHER" id="PTHR42885">
    <property type="entry name" value="HISTIDINOL-PHOSPHATE AMINOTRANSFERASE-RELATED"/>
    <property type="match status" value="1"/>
</dbReference>
<dbReference type="AlphaFoldDB" id="A0A939BR85"/>
<dbReference type="Gene3D" id="3.90.1150.10">
    <property type="entry name" value="Aspartate Aminotransferase, domain 1"/>
    <property type="match status" value="1"/>
</dbReference>
<evidence type="ECO:0000256" key="5">
    <source>
        <dbReference type="ARBA" id="ARBA00022573"/>
    </source>
</evidence>
<dbReference type="InterPro" id="IPR015424">
    <property type="entry name" value="PyrdxlP-dep_Trfase"/>
</dbReference>
<evidence type="ECO:0000313" key="12">
    <source>
        <dbReference type="Proteomes" id="UP000774000"/>
    </source>
</evidence>
<evidence type="ECO:0000256" key="7">
    <source>
        <dbReference type="ARBA" id="ARBA00023239"/>
    </source>
</evidence>
<evidence type="ECO:0000256" key="1">
    <source>
        <dbReference type="ARBA" id="ARBA00001933"/>
    </source>
</evidence>
<dbReference type="RefSeq" id="WP_204701872.1">
    <property type="nucleotide sequence ID" value="NZ_JAFBDQ010000009.1"/>
</dbReference>
<gene>
    <name evidence="11" type="ORF">JOC47_001963</name>
</gene>
<dbReference type="InterPro" id="IPR005860">
    <property type="entry name" value="CobD"/>
</dbReference>
<dbReference type="NCBIfam" id="TIGR01140">
    <property type="entry name" value="L_thr_O3P_dcar"/>
    <property type="match status" value="1"/>
</dbReference>
<evidence type="ECO:0000256" key="6">
    <source>
        <dbReference type="ARBA" id="ARBA00022898"/>
    </source>
</evidence>
<evidence type="ECO:0000259" key="10">
    <source>
        <dbReference type="Pfam" id="PF00155"/>
    </source>
</evidence>
<evidence type="ECO:0000256" key="9">
    <source>
        <dbReference type="ARBA" id="ARBA00048531"/>
    </source>
</evidence>
<sequence length="356" mass="40431">MEQDHGGNITAAAEKYNLNPDEIIDFSANINFLGPPESVLEVLQNNLSAIKNYPDPDCSALKSVLAQQEQLQEENLMIANGAVELIYLVAKVLNPNRTLVLAPTFSEYRKALESMGADVEEFQLTRQNDFKINVEKLLPRLDEVDIFCLCNPNNPTGQFLAREEVMEIIKYAARCDTYILVDEAFVDFLDSEVTVIDLVTEYNNLFVLRSLTKFFAIPGLRLGYGAANQELISKLAASHDPWNVNYFAQLAGEVALKDKKYIDQTKKAIVQEKDFLYQQLNNYSQLKVYYPEINYIFVDLTASEWTASRLEEELGQEGILIRNCNTYSGLGEEFIRLAVKSREENLVLINKLKKLI</sequence>
<feature type="domain" description="Aminotransferase class I/classII large" evidence="10">
    <location>
        <begin position="22"/>
        <end position="351"/>
    </location>
</feature>
<evidence type="ECO:0000256" key="8">
    <source>
        <dbReference type="ARBA" id="ARBA00029996"/>
    </source>
</evidence>
<dbReference type="PANTHER" id="PTHR42885:SF1">
    <property type="entry name" value="THREONINE-PHOSPHATE DECARBOXYLASE"/>
    <property type="match status" value="1"/>
</dbReference>